<organism evidence="2 3">
    <name type="scientific">Maribacter confluentis</name>
    <dbReference type="NCBI Taxonomy" id="1656093"/>
    <lineage>
        <taxon>Bacteria</taxon>
        <taxon>Pseudomonadati</taxon>
        <taxon>Bacteroidota</taxon>
        <taxon>Flavobacteriia</taxon>
        <taxon>Flavobacteriales</taxon>
        <taxon>Flavobacteriaceae</taxon>
        <taxon>Maribacter</taxon>
    </lineage>
</organism>
<protein>
    <submittedName>
        <fullName evidence="2">Uncharacterized protein</fullName>
    </submittedName>
</protein>
<proteinExistence type="predicted"/>
<keyword evidence="1" id="KW-0812">Transmembrane</keyword>
<evidence type="ECO:0000313" key="3">
    <source>
        <dbReference type="Proteomes" id="UP001168579"/>
    </source>
</evidence>
<comment type="caution">
    <text evidence="2">The sequence shown here is derived from an EMBL/GenBank/DDBJ whole genome shotgun (WGS) entry which is preliminary data.</text>
</comment>
<evidence type="ECO:0000313" key="2">
    <source>
        <dbReference type="EMBL" id="MDO1515007.1"/>
    </source>
</evidence>
<dbReference type="RefSeq" id="WP_304437555.1">
    <property type="nucleotide sequence ID" value="NZ_JAUKUC010000014.1"/>
</dbReference>
<accession>A0ABT8RXA0</accession>
<dbReference type="Pfam" id="PF20532">
    <property type="entry name" value="DUF6747"/>
    <property type="match status" value="1"/>
</dbReference>
<reference evidence="2" key="1">
    <citation type="journal article" date="2014" name="Int. J. Syst. Evol. Microbiol.">
        <title>Complete genome of a new Firmicutes species belonging to the dominant human colonic microbiota ('Ruminococcus bicirculans') reveals two chromosomes and a selective capacity to utilize plant glucans.</title>
        <authorList>
            <consortium name="NISC Comparative Sequencing Program"/>
            <person name="Wegmann U."/>
            <person name="Louis P."/>
            <person name="Goesmann A."/>
            <person name="Henrissat B."/>
            <person name="Duncan S.H."/>
            <person name="Flint H.J."/>
        </authorList>
    </citation>
    <scope>NUCLEOTIDE SEQUENCE</scope>
    <source>
        <strain evidence="2">CECT 8869</strain>
    </source>
</reference>
<reference evidence="2" key="2">
    <citation type="submission" date="2023-06" db="EMBL/GenBank/DDBJ databases">
        <authorList>
            <person name="Lucena T."/>
            <person name="Sun Q."/>
        </authorList>
    </citation>
    <scope>NUCLEOTIDE SEQUENCE</scope>
    <source>
        <strain evidence="2">CECT 8869</strain>
    </source>
</reference>
<keyword evidence="1" id="KW-1133">Transmembrane helix</keyword>
<keyword evidence="1" id="KW-0472">Membrane</keyword>
<keyword evidence="3" id="KW-1185">Reference proteome</keyword>
<name>A0ABT8RXA0_9FLAO</name>
<dbReference type="InterPro" id="IPR046635">
    <property type="entry name" value="DUF6747"/>
</dbReference>
<sequence>MSKSQAYFTILNCLYSYDVIIEEHYNGNNYTFKNIYVQAFENCKPGILVSILKVYSVFCALMLFMALYAFVYRAANGFEF</sequence>
<feature type="transmembrane region" description="Helical" evidence="1">
    <location>
        <begin position="54"/>
        <end position="75"/>
    </location>
</feature>
<dbReference type="Proteomes" id="UP001168579">
    <property type="component" value="Unassembled WGS sequence"/>
</dbReference>
<gene>
    <name evidence="2" type="ORF">Q2T41_20635</name>
</gene>
<dbReference type="EMBL" id="JAUKUC010000014">
    <property type="protein sequence ID" value="MDO1515007.1"/>
    <property type="molecule type" value="Genomic_DNA"/>
</dbReference>
<evidence type="ECO:0000256" key="1">
    <source>
        <dbReference type="SAM" id="Phobius"/>
    </source>
</evidence>